<dbReference type="KEGG" id="pxi:J5O05_07500"/>
<dbReference type="RefSeq" id="WP_208844251.1">
    <property type="nucleotide sequence ID" value="NZ_CP072133.1"/>
</dbReference>
<gene>
    <name evidence="3" type="ORF">J5O05_07500</name>
</gene>
<dbReference type="EMBL" id="CP072133">
    <property type="protein sequence ID" value="QTH72627.1"/>
    <property type="molecule type" value="Genomic_DNA"/>
</dbReference>
<evidence type="ECO:0000259" key="2">
    <source>
        <dbReference type="Pfam" id="PF00149"/>
    </source>
</evidence>
<evidence type="ECO:0000256" key="1">
    <source>
        <dbReference type="SAM" id="SignalP"/>
    </source>
</evidence>
<name>A0A975HM58_9GAMM</name>
<feature type="domain" description="Calcineurin-like phosphoesterase" evidence="2">
    <location>
        <begin position="26"/>
        <end position="177"/>
    </location>
</feature>
<keyword evidence="4" id="KW-1185">Reference proteome</keyword>
<dbReference type="Gene3D" id="3.60.21.10">
    <property type="match status" value="2"/>
</dbReference>
<dbReference type="Pfam" id="PF00149">
    <property type="entry name" value="Metallophos"/>
    <property type="match status" value="1"/>
</dbReference>
<keyword evidence="1" id="KW-0732">Signal</keyword>
<dbReference type="InterPro" id="IPR029052">
    <property type="entry name" value="Metallo-depent_PP-like"/>
</dbReference>
<reference evidence="3" key="1">
    <citation type="submission" date="2021-03" db="EMBL/GenBank/DDBJ databases">
        <title>Complete Genome of Pseudoalteromonas xiamenensis STKMTI.2, a new potential marine bacterium producing anti-Vibrio compounds.</title>
        <authorList>
            <person name="Handayani D.P."/>
            <person name="Isnansetyo A."/>
            <person name="Istiqomah I."/>
            <person name="Jumina J."/>
        </authorList>
    </citation>
    <scope>NUCLEOTIDE SEQUENCE</scope>
    <source>
        <strain evidence="3">STKMTI.2</strain>
    </source>
</reference>
<feature type="signal peptide" evidence="1">
    <location>
        <begin position="1"/>
        <end position="18"/>
    </location>
</feature>
<dbReference type="SUPFAM" id="SSF56300">
    <property type="entry name" value="Metallo-dependent phosphatases"/>
    <property type="match status" value="1"/>
</dbReference>
<feature type="chain" id="PRO_5036985231" evidence="1">
    <location>
        <begin position="19"/>
        <end position="625"/>
    </location>
</feature>
<dbReference type="InterPro" id="IPR004843">
    <property type="entry name" value="Calcineurin-like_PHP"/>
</dbReference>
<dbReference type="GO" id="GO:0016787">
    <property type="term" value="F:hydrolase activity"/>
    <property type="evidence" value="ECO:0007669"/>
    <property type="project" value="InterPro"/>
</dbReference>
<dbReference type="Proteomes" id="UP000664904">
    <property type="component" value="Chromosome"/>
</dbReference>
<sequence>MKAFLAVLLCLFCQPLSARNAQNVDIAFLPDVHFHDIYADFNSAAFQGIKLAGLNKPVSIRSMAAQLHSTRLFNENYFALISALDDIASRGIKFVALPGDFTDDGQPAHLQGLKTLLKEYEKKHGMRFFAIPGNHDPVSPFGKAGGKSDFLTATGTEIGVFSLEHKNCQPTKRRITTPTICSEAIKHAGYADIMAQLAPFGLTPDPRDVLWETPFSKDRSKSSLTFRHYKQCSSDKKTCVSMPDTSYLVEPTPGLWLLAIDANVYMPSLVSSEVHFQGSGNAGYNKILTEKPFLLTWIKEIVARAKVENKTLIAFSHFPMAEFYKQQSPAIRDVFGHEAFQLAREPLSSTSDVLAKTGLRLHIAGHMHMNDTSVTRTPENVLVNVQSPSIAAYRPAYKLVSVHNDVAQINTIKLDEVTHFNALFPAYLVEHQYLTATHSKAVWDDNILHARNYHEFAKAHLLALARMRFFPTEWSKVFKSELLDTSLFNLLQKLPTHTDTLPSKDLQLLKSTTLMDFVGDFYMLRNAGSLALLDIPQSHQLAYIELANQLRNRNRLANQEVDAACSNLNKKDATWCLVGNALAQTLSIFQQLNQDKYDECVVVKFDARNAANAVEQCDVASARNQ</sequence>
<proteinExistence type="predicted"/>
<protein>
    <submittedName>
        <fullName evidence="3">Metallophosphoesterase</fullName>
    </submittedName>
</protein>
<dbReference type="AlphaFoldDB" id="A0A975HM58"/>
<evidence type="ECO:0000313" key="3">
    <source>
        <dbReference type="EMBL" id="QTH72627.1"/>
    </source>
</evidence>
<organism evidence="3 4">
    <name type="scientific">Pseudoalteromonas xiamenensis</name>
    <dbReference type="NCBI Taxonomy" id="882626"/>
    <lineage>
        <taxon>Bacteria</taxon>
        <taxon>Pseudomonadati</taxon>
        <taxon>Pseudomonadota</taxon>
        <taxon>Gammaproteobacteria</taxon>
        <taxon>Alteromonadales</taxon>
        <taxon>Pseudoalteromonadaceae</taxon>
        <taxon>Pseudoalteromonas</taxon>
    </lineage>
</organism>
<evidence type="ECO:0000313" key="4">
    <source>
        <dbReference type="Proteomes" id="UP000664904"/>
    </source>
</evidence>
<dbReference type="CDD" id="cd00838">
    <property type="entry name" value="MPP_superfamily"/>
    <property type="match status" value="1"/>
</dbReference>
<accession>A0A975HM58</accession>